<organism evidence="2 3">
    <name type="scientific">Enterococcus raffinosus</name>
    <dbReference type="NCBI Taxonomy" id="71452"/>
    <lineage>
        <taxon>Bacteria</taxon>
        <taxon>Bacillati</taxon>
        <taxon>Bacillota</taxon>
        <taxon>Bacilli</taxon>
        <taxon>Lactobacillales</taxon>
        <taxon>Enterococcaceae</taxon>
        <taxon>Enterococcus</taxon>
    </lineage>
</organism>
<name>A0AAW8SPI9_9ENTE</name>
<dbReference type="Pfam" id="PF13731">
    <property type="entry name" value="WxL"/>
    <property type="match status" value="1"/>
</dbReference>
<dbReference type="EMBL" id="JARPXM010000001">
    <property type="protein sequence ID" value="MDT2536780.1"/>
    <property type="molecule type" value="Genomic_DNA"/>
</dbReference>
<evidence type="ECO:0000313" key="2">
    <source>
        <dbReference type="EMBL" id="MDT2536780.1"/>
    </source>
</evidence>
<reference evidence="2" key="1">
    <citation type="submission" date="2023-03" db="EMBL/GenBank/DDBJ databases">
        <authorList>
            <person name="Shen W."/>
            <person name="Cai J."/>
        </authorList>
    </citation>
    <scope>NUCLEOTIDE SEQUENCE</scope>
    <source>
        <strain evidence="2">B646-2</strain>
    </source>
</reference>
<dbReference type="AlphaFoldDB" id="A0AAW8SPI9"/>
<protein>
    <recommendedName>
        <fullName evidence="1">WxL domain-containing protein</fullName>
    </recommendedName>
</protein>
<dbReference type="Proteomes" id="UP001249240">
    <property type="component" value="Unassembled WGS sequence"/>
</dbReference>
<evidence type="ECO:0000259" key="1">
    <source>
        <dbReference type="Pfam" id="PF13731"/>
    </source>
</evidence>
<proteinExistence type="predicted"/>
<dbReference type="InterPro" id="IPR027994">
    <property type="entry name" value="WxL_dom"/>
</dbReference>
<accession>A0AAW8SPI9</accession>
<dbReference type="Gene3D" id="2.60.40.10">
    <property type="entry name" value="Immunoglobulins"/>
    <property type="match status" value="2"/>
</dbReference>
<dbReference type="SUPFAM" id="SSF49265">
    <property type="entry name" value="Fibronectin type III"/>
    <property type="match status" value="1"/>
</dbReference>
<evidence type="ECO:0000313" key="3">
    <source>
        <dbReference type="Proteomes" id="UP001249240"/>
    </source>
</evidence>
<gene>
    <name evidence="2" type="ORF">P7D78_01470</name>
</gene>
<comment type="caution">
    <text evidence="2">The sequence shown here is derived from an EMBL/GenBank/DDBJ whole genome shotgun (WGS) entry which is preliminary data.</text>
</comment>
<dbReference type="InterPro" id="IPR036116">
    <property type="entry name" value="FN3_sf"/>
</dbReference>
<sequence>MSATYNVGNVAAHPTSTDIQISTNNSTWTTITADTTPAITNRVFDTVNKSVSFTLSKLNSKTKYYVRYRVRNASNVWSGYSTSREFTTKGVPLTYISNPTFSYTTSAKKMILNEGSYNGDIYGGATNGQQGMHVKNDAGAWVSVRGGSVHHEIPYGSGKYAAGGYTLPDELMPGTQYRSHIFIRDTDNVWQESWRLNNNTYSYFYTKNEVDGVTNVTYTPAQTASSASASMVGVYKVSDYSQGQAHPKESGVTDGYDGQKGVDIRIRSSQDTNYTSWKSVKAIGTVGSPITVTSLTINSTSKRVEFTLGHMEANTTYEVQYRVKNDSNQWSEYSSVVSIRTYGIALQISPPVFDQATATATSIQLKQGTYSGDISQTSNDGVIFTESYNNGTNDKDWTARVNNLQHTTTTNGTYAATMVNGLTPGTRYRGWVQLKNFEGTVVGPIGQPTGAANEYFYTKNTVSSLSTPTLNTPVAENGATAEFSVDYQAAGDHPDQPAAHPSKVKVYLSTNGVDFSEISTQSSSPSIDMYDFDTTNKKATVKIKNLIAGQSYHVKCSVVNQGGESEQTPTRAFTTNQRQAGFYISETPTFNFGVQSVSSNVIATGLSTAQGTADFGIKMENVGINSNWSFAARVASLQTQDGSNQELTGAQLSFEKQLQHTTDGMNWQPITQDFEGLSEPTASLPANDTTTQLWKSTSIAAGQGKFRTTIGFESVKLSIPGNVAQKGAFYEGKIEWLMVNEP</sequence>
<dbReference type="InterPro" id="IPR013783">
    <property type="entry name" value="Ig-like_fold"/>
</dbReference>
<dbReference type="RefSeq" id="WP_311807155.1">
    <property type="nucleotide sequence ID" value="NZ_JARPXM010000001.1"/>
</dbReference>
<feature type="domain" description="WxL" evidence="1">
    <location>
        <begin position="575"/>
        <end position="742"/>
    </location>
</feature>